<accession>A0A510KDJ6</accession>
<evidence type="ECO:0008006" key="5">
    <source>
        <dbReference type="Google" id="ProtNLM"/>
    </source>
</evidence>
<sequence length="301" mass="35688">MSETQTLELVIKKITPAQVESNIEQLDTYMSNVTEHYKNWIVTEDSLKEAATERTKLNKLEKNLAEFRKRVQEEGLKDINAFIQKLKDSEKEVKTLSNNIKTQIDEFEEKQWEEKQKEIQKKINGMFVTNENLKQFVVQNPKWKNKTFTINKIESELSEQLENLVNKKQFIENELEKANKGIEFKIVFEAVQFLMNSEYSEIVKEIEKKRNETKKTEENLRQKANEEKRRALDEAEMQKQKEIEEIKKQQTVETAKKSTKQEKHYDTTIRFMNAPLSFLVMLKNEADRLGIETEKISSRQI</sequence>
<dbReference type="AlphaFoldDB" id="A0A510KDJ6"/>
<feature type="region of interest" description="Disordered" evidence="2">
    <location>
        <begin position="211"/>
        <end position="236"/>
    </location>
</feature>
<dbReference type="EMBL" id="AP019835">
    <property type="protein sequence ID" value="BBM49749.1"/>
    <property type="molecule type" value="Genomic_DNA"/>
</dbReference>
<gene>
    <name evidence="3" type="ORF">JMUB3934_1045</name>
</gene>
<evidence type="ECO:0000313" key="3">
    <source>
        <dbReference type="EMBL" id="BBM49749.1"/>
    </source>
</evidence>
<keyword evidence="1" id="KW-0175">Coiled coil</keyword>
<dbReference type="RefSeq" id="WP_146964251.1">
    <property type="nucleotide sequence ID" value="NZ_AP019835.1"/>
</dbReference>
<evidence type="ECO:0000313" key="4">
    <source>
        <dbReference type="Proteomes" id="UP000321501"/>
    </source>
</evidence>
<dbReference type="Pfam" id="PF07083">
    <property type="entry name" value="DUF1351"/>
    <property type="match status" value="1"/>
</dbReference>
<name>A0A510KDJ6_9FUSO</name>
<evidence type="ECO:0000256" key="1">
    <source>
        <dbReference type="SAM" id="Coils"/>
    </source>
</evidence>
<dbReference type="InterPro" id="IPR009785">
    <property type="entry name" value="Prophage_Lj928_Orf309"/>
</dbReference>
<reference evidence="3 4" key="1">
    <citation type="submission" date="2019-07" db="EMBL/GenBank/DDBJ databases">
        <title>Complete Genome Sequence of Leptotrichia wadei Strain JMUB3934.</title>
        <authorList>
            <person name="Watanabe S."/>
            <person name="Cui L."/>
        </authorList>
    </citation>
    <scope>NUCLEOTIDE SEQUENCE [LARGE SCALE GENOMIC DNA]</scope>
    <source>
        <strain evidence="3 4">JMUB3934</strain>
    </source>
</reference>
<organism evidence="3 4">
    <name type="scientific">Leptotrichia wadei</name>
    <dbReference type="NCBI Taxonomy" id="157687"/>
    <lineage>
        <taxon>Bacteria</taxon>
        <taxon>Fusobacteriati</taxon>
        <taxon>Fusobacteriota</taxon>
        <taxon>Fusobacteriia</taxon>
        <taxon>Fusobacteriales</taxon>
        <taxon>Leptotrichiaceae</taxon>
        <taxon>Leptotrichia</taxon>
    </lineage>
</organism>
<dbReference type="Proteomes" id="UP000321501">
    <property type="component" value="Chromosome"/>
</dbReference>
<protein>
    <recommendedName>
        <fullName evidence="5">DUF1351 domain-containing protein</fullName>
    </recommendedName>
</protein>
<feature type="coiled-coil region" evidence="1">
    <location>
        <begin position="50"/>
        <end position="106"/>
    </location>
</feature>
<evidence type="ECO:0000256" key="2">
    <source>
        <dbReference type="SAM" id="MobiDB-lite"/>
    </source>
</evidence>
<proteinExistence type="predicted"/>